<keyword evidence="2" id="KW-1185">Reference proteome</keyword>
<dbReference type="AlphaFoldDB" id="A0AAU8PXN4"/>
<protein>
    <submittedName>
        <fullName evidence="1">Uncharacterized protein</fullName>
    </submittedName>
</protein>
<evidence type="ECO:0000313" key="2">
    <source>
        <dbReference type="Proteomes" id="UP000009229"/>
    </source>
</evidence>
<proteinExistence type="predicted"/>
<gene>
    <name evidence="1" type="ordered locus">Desku_1091</name>
</gene>
<accession>A0AAU8PXN4</accession>
<dbReference type="Proteomes" id="UP000009229">
    <property type="component" value="Chromosome"/>
</dbReference>
<dbReference type="KEGG" id="dku:Desku_1091"/>
<name>A0AAU8PXN4_DESK7</name>
<dbReference type="EMBL" id="CP002770">
    <property type="protein sequence ID" value="AEG14678.1"/>
    <property type="molecule type" value="Genomic_DNA"/>
</dbReference>
<dbReference type="RefSeq" id="WP_013822193.1">
    <property type="nucleotide sequence ID" value="NC_015573.1"/>
</dbReference>
<evidence type="ECO:0000313" key="1">
    <source>
        <dbReference type="EMBL" id="AEG14678.1"/>
    </source>
</evidence>
<organism evidence="1 2">
    <name type="scientific">Desulfofundulus kuznetsovii (strain DSM 6115 / VKM B-1805 / 17)</name>
    <name type="common">Desulfotomaculum kuznetsovii</name>
    <dbReference type="NCBI Taxonomy" id="760568"/>
    <lineage>
        <taxon>Bacteria</taxon>
        <taxon>Bacillati</taxon>
        <taxon>Bacillota</taxon>
        <taxon>Clostridia</taxon>
        <taxon>Eubacteriales</taxon>
        <taxon>Peptococcaceae</taxon>
        <taxon>Desulfofundulus</taxon>
    </lineage>
</organism>
<sequence>MKQGSVGVELLFTIKDESGQPVDLTTALEARLIMSLNGVRVERLCSFADRAGGVVKYVATGEDFASPGVLLMELEVRFADGRVLVSELIKDKVEGRL</sequence>
<reference evidence="2" key="1">
    <citation type="submission" date="2011-05" db="EMBL/GenBank/DDBJ databases">
        <title>Complete sequence of Desulfotomaculum kuznetsovii DSM 6115.</title>
        <authorList>
            <person name="Lucas S."/>
            <person name="Han J."/>
            <person name="Lapidus A."/>
            <person name="Cheng J.-F."/>
            <person name="Goodwin L."/>
            <person name="Pitluck S."/>
            <person name="Peters L."/>
            <person name="Mikhailova N."/>
            <person name="Lu M."/>
            <person name="Saunders E."/>
            <person name="Han C."/>
            <person name="Tapia R."/>
            <person name="Land M."/>
            <person name="Hauser L."/>
            <person name="Kyrpides N."/>
            <person name="Ivanova N."/>
            <person name="Pagani I."/>
            <person name="Nazina T."/>
            <person name="Ivanova A."/>
            <person name="Parshina S."/>
            <person name="Kuever J."/>
            <person name="Muyzer G."/>
            <person name="Plugge C."/>
            <person name="Stams A."/>
            <person name="Woyke T."/>
        </authorList>
    </citation>
    <scope>NUCLEOTIDE SEQUENCE [LARGE SCALE GENOMIC DNA]</scope>
    <source>
        <strain evidence="2">DSM 6115 / VKM B-1805 / 17</strain>
    </source>
</reference>